<dbReference type="InterPro" id="IPR037523">
    <property type="entry name" value="VOC_core"/>
</dbReference>
<keyword evidence="3" id="KW-1185">Reference proteome</keyword>
<dbReference type="PANTHER" id="PTHR39434:SF1">
    <property type="entry name" value="VOC DOMAIN-CONTAINING PROTEIN"/>
    <property type="match status" value="1"/>
</dbReference>
<evidence type="ECO:0000259" key="1">
    <source>
        <dbReference type="PROSITE" id="PS51819"/>
    </source>
</evidence>
<dbReference type="InterPro" id="IPR004360">
    <property type="entry name" value="Glyas_Fos-R_dOase_dom"/>
</dbReference>
<sequence>MASLSRGRAMISIAIEKGVPAGAALPYDPPMGELPPFHLAFAVHDLAAARKFYGEILGCAEGRSSDRWIDFDFFGHQIVTHLDEQGGRTRSSNPVDGHDVPVPHFGAVLDWDSFAALRVRLEEAEIPWVIPPYIRFEGLPGEQATMFILDPSNNALEFKAFRNRDQLFAKD</sequence>
<comment type="caution">
    <text evidence="2">The sequence shown here is derived from an EMBL/GenBank/DDBJ whole genome shotgun (WGS) entry which is preliminary data.</text>
</comment>
<organism evidence="2 3">
    <name type="scientific">Parasphingopyxis lamellibrachiae</name>
    <dbReference type="NCBI Taxonomy" id="680125"/>
    <lineage>
        <taxon>Bacteria</taxon>
        <taxon>Pseudomonadati</taxon>
        <taxon>Pseudomonadota</taxon>
        <taxon>Alphaproteobacteria</taxon>
        <taxon>Sphingomonadales</taxon>
        <taxon>Sphingomonadaceae</taxon>
        <taxon>Parasphingopyxis</taxon>
    </lineage>
</organism>
<dbReference type="SUPFAM" id="SSF54593">
    <property type="entry name" value="Glyoxalase/Bleomycin resistance protein/Dihydroxybiphenyl dioxygenase"/>
    <property type="match status" value="1"/>
</dbReference>
<dbReference type="InterPro" id="IPR029068">
    <property type="entry name" value="Glyas_Bleomycin-R_OHBP_Dase"/>
</dbReference>
<evidence type="ECO:0000313" key="3">
    <source>
        <dbReference type="Proteomes" id="UP000256310"/>
    </source>
</evidence>
<dbReference type="Gene3D" id="3.10.180.10">
    <property type="entry name" value="2,3-Dihydroxybiphenyl 1,2-Dioxygenase, domain 1"/>
    <property type="match status" value="1"/>
</dbReference>
<dbReference type="EMBL" id="QRDP01000004">
    <property type="protein sequence ID" value="RED17526.1"/>
    <property type="molecule type" value="Genomic_DNA"/>
</dbReference>
<feature type="domain" description="VOC" evidence="1">
    <location>
        <begin position="35"/>
        <end position="161"/>
    </location>
</feature>
<accession>A0A3D9FKA8</accession>
<dbReference type="PROSITE" id="PS51819">
    <property type="entry name" value="VOC"/>
    <property type="match status" value="1"/>
</dbReference>
<dbReference type="CDD" id="cd08357">
    <property type="entry name" value="VOC_like"/>
    <property type="match status" value="1"/>
</dbReference>
<protein>
    <recommendedName>
        <fullName evidence="1">VOC domain-containing protein</fullName>
    </recommendedName>
</protein>
<evidence type="ECO:0000313" key="2">
    <source>
        <dbReference type="EMBL" id="RED17526.1"/>
    </source>
</evidence>
<proteinExistence type="predicted"/>
<gene>
    <name evidence="2" type="ORF">DFR46_2575</name>
</gene>
<name>A0A3D9FKA8_9SPHN</name>
<dbReference type="AlphaFoldDB" id="A0A3D9FKA8"/>
<dbReference type="Pfam" id="PF00903">
    <property type="entry name" value="Glyoxalase"/>
    <property type="match status" value="1"/>
</dbReference>
<reference evidence="2 3" key="1">
    <citation type="submission" date="2018-07" db="EMBL/GenBank/DDBJ databases">
        <title>Genomic Encyclopedia of Type Strains, Phase IV (KMG-IV): sequencing the most valuable type-strain genomes for metagenomic binning, comparative biology and taxonomic classification.</title>
        <authorList>
            <person name="Goeker M."/>
        </authorList>
    </citation>
    <scope>NUCLEOTIDE SEQUENCE [LARGE SCALE GENOMIC DNA]</scope>
    <source>
        <strain evidence="2 3">DSM 26725</strain>
    </source>
</reference>
<dbReference type="Proteomes" id="UP000256310">
    <property type="component" value="Unassembled WGS sequence"/>
</dbReference>
<dbReference type="PANTHER" id="PTHR39434">
    <property type="match status" value="1"/>
</dbReference>